<reference evidence="2" key="1">
    <citation type="submission" date="2015-10" db="EMBL/GenBank/DDBJ databases">
        <title>Draft Genome Sequences of 11 Lactococcus lactis subspecies cremoris strains.</title>
        <authorList>
            <person name="Wels M."/>
            <person name="Backus L."/>
            <person name="Boekhorst J."/>
            <person name="Dijkstra A."/>
            <person name="Beerthuizen M."/>
            <person name="Kelly W."/>
            <person name="Siezen R."/>
            <person name="Bachmann H."/>
            <person name="Van Hijum S."/>
        </authorList>
    </citation>
    <scope>NUCLEOTIDE SEQUENCE [LARGE SCALE GENOMIC DNA]</scope>
    <source>
        <strain evidence="2">LMG9449</strain>
    </source>
</reference>
<comment type="caution">
    <text evidence="1">The sequence shown here is derived from an EMBL/GenBank/DDBJ whole genome shotgun (WGS) entry which is preliminary data.</text>
</comment>
<evidence type="ECO:0008006" key="3">
    <source>
        <dbReference type="Google" id="ProtNLM"/>
    </source>
</evidence>
<evidence type="ECO:0000313" key="1">
    <source>
        <dbReference type="EMBL" id="KSU22246.1"/>
    </source>
</evidence>
<organism evidence="1 2">
    <name type="scientific">Lactococcus lactis subsp. lactis</name>
    <name type="common">Streptococcus lactis</name>
    <dbReference type="NCBI Taxonomy" id="1360"/>
    <lineage>
        <taxon>Bacteria</taxon>
        <taxon>Bacillati</taxon>
        <taxon>Bacillota</taxon>
        <taxon>Bacilli</taxon>
        <taxon>Lactobacillales</taxon>
        <taxon>Streptococcaceae</taxon>
        <taxon>Lactococcus</taxon>
    </lineage>
</organism>
<dbReference type="RefSeq" id="WP_058224539.1">
    <property type="nucleotide sequence ID" value="NZ_LKLS01000011.1"/>
</dbReference>
<dbReference type="EMBL" id="LKLS01000011">
    <property type="protein sequence ID" value="KSU22246.1"/>
    <property type="molecule type" value="Genomic_DNA"/>
</dbReference>
<protein>
    <recommendedName>
        <fullName evidence="3">DUF4428 domain-containing protein</fullName>
    </recommendedName>
</protein>
<gene>
    <name evidence="1" type="ORF">LMG9449_0345</name>
</gene>
<proteinExistence type="predicted"/>
<dbReference type="AlphaFoldDB" id="A0A0V8E8W8"/>
<dbReference type="Proteomes" id="UP000053612">
    <property type="component" value="Unassembled WGS sequence"/>
</dbReference>
<evidence type="ECO:0000313" key="2">
    <source>
        <dbReference type="Proteomes" id="UP000053612"/>
    </source>
</evidence>
<accession>A0A0V8E8W8</accession>
<name>A0A0V8E8W8_LACLL</name>
<dbReference type="PATRIC" id="fig|1360.109.peg.1430"/>
<sequence length="152" mass="16752">MGKKECGICNKKIGALTAHYNLNNNNEIVCADCMKLLGYDLRGLATKPLLFSKILNSLSIEQLKSGEANQIIEDSLSEAKIEKNAKKDINQLKKQDKKLAKEGAICSKCHSHNVISLGAIQKGNFGIIRVGSNTKGFKMMCNDCGHKWEIKN</sequence>